<dbReference type="InterPro" id="IPR013656">
    <property type="entry name" value="PAS_4"/>
</dbReference>
<evidence type="ECO:0000259" key="3">
    <source>
        <dbReference type="PROSITE" id="PS50112"/>
    </source>
</evidence>
<protein>
    <recommendedName>
        <fullName evidence="7">Histidine kinase</fullName>
    </recommendedName>
</protein>
<accession>A0A2V2NDM5</accession>
<dbReference type="SUPFAM" id="SSF53850">
    <property type="entry name" value="Periplasmic binding protein-like II"/>
    <property type="match status" value="1"/>
</dbReference>
<dbReference type="SMART" id="SM00091">
    <property type="entry name" value="PAS"/>
    <property type="match status" value="1"/>
</dbReference>
<dbReference type="PROSITE" id="PS50113">
    <property type="entry name" value="PAC"/>
    <property type="match status" value="1"/>
</dbReference>
<dbReference type="SMART" id="SM00387">
    <property type="entry name" value="HATPase_c"/>
    <property type="match status" value="1"/>
</dbReference>
<dbReference type="CDD" id="cd00130">
    <property type="entry name" value="PAS"/>
    <property type="match status" value="1"/>
</dbReference>
<dbReference type="Proteomes" id="UP000245657">
    <property type="component" value="Unassembled WGS sequence"/>
</dbReference>
<comment type="caution">
    <text evidence="5">The sequence shown here is derived from an EMBL/GenBank/DDBJ whole genome shotgun (WGS) entry which is preliminary data.</text>
</comment>
<organism evidence="5 6">
    <name type="scientific">Methanospirillum lacunae</name>
    <dbReference type="NCBI Taxonomy" id="668570"/>
    <lineage>
        <taxon>Archaea</taxon>
        <taxon>Methanobacteriati</taxon>
        <taxon>Methanobacteriota</taxon>
        <taxon>Stenosarchaea group</taxon>
        <taxon>Methanomicrobia</taxon>
        <taxon>Methanomicrobiales</taxon>
        <taxon>Methanospirillaceae</taxon>
        <taxon>Methanospirillum</taxon>
    </lineage>
</organism>
<dbReference type="SMART" id="SM00062">
    <property type="entry name" value="PBPb"/>
    <property type="match status" value="1"/>
</dbReference>
<evidence type="ECO:0000313" key="5">
    <source>
        <dbReference type="EMBL" id="PWR73701.1"/>
    </source>
</evidence>
<dbReference type="InterPro" id="IPR003594">
    <property type="entry name" value="HATPase_dom"/>
</dbReference>
<dbReference type="InterPro" id="IPR035965">
    <property type="entry name" value="PAS-like_dom_sf"/>
</dbReference>
<dbReference type="Gene3D" id="3.30.450.20">
    <property type="entry name" value="PAS domain"/>
    <property type="match status" value="1"/>
</dbReference>
<dbReference type="Pfam" id="PF08448">
    <property type="entry name" value="PAS_4"/>
    <property type="match status" value="1"/>
</dbReference>
<keyword evidence="2" id="KW-0472">Membrane</keyword>
<dbReference type="AlphaFoldDB" id="A0A2V2NDM5"/>
<feature type="domain" description="PAC" evidence="4">
    <location>
        <begin position="389"/>
        <end position="442"/>
    </location>
</feature>
<feature type="domain" description="PAS" evidence="3">
    <location>
        <begin position="315"/>
        <end position="386"/>
    </location>
</feature>
<dbReference type="PANTHER" id="PTHR35936:SF35">
    <property type="entry name" value="L-CYSTINE-BINDING PROTEIN TCYJ"/>
    <property type="match status" value="1"/>
</dbReference>
<dbReference type="PANTHER" id="PTHR35936">
    <property type="entry name" value="MEMBRANE-BOUND LYTIC MUREIN TRANSGLYCOSYLASE F"/>
    <property type="match status" value="1"/>
</dbReference>
<dbReference type="InterPro" id="IPR001638">
    <property type="entry name" value="Solute-binding_3/MltF_N"/>
</dbReference>
<sequence length="659" mass="75261">MNRKSLTTILLLAIATLILCTGISCATYIPQQQGINKTLTVVIDNNYPPYSFLGPKEILQGISIDEWKLWEEKTGIKVNITGLNWADAQTRMLNGEFDVIDTLFFSNERAKYYDFSSPYAEIDVPIFYNRNISGLSGLSTARGYVIGVKSGDNVISVFQEAGIDQIEEYPNYEDIIKAAADGKLMVFCVDKPPSVYFLYKYGLIDKYKQTDPIYTGEFHRAVKKGNTVLLHTIDDGFSKISQAEIKEIEKKWYGTTSISQENISQFFTFLGIAILLIMALMGWNYLLQRKVSQKTSELQNEVEISNNRANALAENEKFLTTLIDNIPDLVFVKDVKNGTYFRINKAFEKVLGFSQSELYGHNDRDYFKKEEADFFSGKDKEVIQSGLIHVIPEEIVHTKDGTELFLSTKKIPIFDEENNPVFLLGISEDITDRKCTDDALKLARNKLDFLNSIIFSEIQNKLFSLYGCIELMTDFIKVPDNNSMIRTQERLVTDIKYLLTNSKDYQNLGQKPPLWQNVMQSLLFGISHTSLTSFERDTHLDNLEIFADPLLEKVFFTLGDNILRHSKKATRFSCRYTKNDKGVEIIFEDNGIGISDEIRPYLFNYMGKDRYQLGLFLVREILAITNITIRETGTYGEGAQFTIFVPSGNYRFNTSTDTK</sequence>
<dbReference type="Pfam" id="PF00497">
    <property type="entry name" value="SBP_bac_3"/>
    <property type="match status" value="1"/>
</dbReference>
<keyword evidence="2" id="KW-0812">Transmembrane</keyword>
<evidence type="ECO:0000256" key="2">
    <source>
        <dbReference type="SAM" id="Phobius"/>
    </source>
</evidence>
<evidence type="ECO:0000256" key="1">
    <source>
        <dbReference type="ARBA" id="ARBA00022729"/>
    </source>
</evidence>
<proteinExistence type="predicted"/>
<dbReference type="SUPFAM" id="SSF55874">
    <property type="entry name" value="ATPase domain of HSP90 chaperone/DNA topoisomerase II/histidine kinase"/>
    <property type="match status" value="1"/>
</dbReference>
<evidence type="ECO:0008006" key="7">
    <source>
        <dbReference type="Google" id="ProtNLM"/>
    </source>
</evidence>
<gene>
    <name evidence="5" type="ORF">DK846_00575</name>
</gene>
<feature type="transmembrane region" description="Helical" evidence="2">
    <location>
        <begin position="266"/>
        <end position="287"/>
    </location>
</feature>
<evidence type="ECO:0000313" key="6">
    <source>
        <dbReference type="Proteomes" id="UP000245657"/>
    </source>
</evidence>
<dbReference type="CDD" id="cd13706">
    <property type="entry name" value="PBP2_HisK_like_1"/>
    <property type="match status" value="1"/>
</dbReference>
<dbReference type="EMBL" id="QGMY01000002">
    <property type="protein sequence ID" value="PWR73701.1"/>
    <property type="molecule type" value="Genomic_DNA"/>
</dbReference>
<dbReference type="NCBIfam" id="TIGR00229">
    <property type="entry name" value="sensory_box"/>
    <property type="match status" value="1"/>
</dbReference>
<dbReference type="PROSITE" id="PS50112">
    <property type="entry name" value="PAS"/>
    <property type="match status" value="1"/>
</dbReference>
<dbReference type="Gene3D" id="3.40.190.10">
    <property type="entry name" value="Periplasmic binding protein-like II"/>
    <property type="match status" value="2"/>
</dbReference>
<dbReference type="GeneID" id="97549018"/>
<keyword evidence="6" id="KW-1185">Reference proteome</keyword>
<name>A0A2V2NDM5_9EURY</name>
<dbReference type="InterPro" id="IPR000014">
    <property type="entry name" value="PAS"/>
</dbReference>
<dbReference type="PROSITE" id="PS51257">
    <property type="entry name" value="PROKAR_LIPOPROTEIN"/>
    <property type="match status" value="1"/>
</dbReference>
<dbReference type="InterPro" id="IPR000700">
    <property type="entry name" value="PAS-assoc_C"/>
</dbReference>
<dbReference type="RefSeq" id="WP_109966982.1">
    <property type="nucleotide sequence ID" value="NZ_CP176093.1"/>
</dbReference>
<keyword evidence="2" id="KW-1133">Transmembrane helix</keyword>
<dbReference type="Gene3D" id="3.30.565.10">
    <property type="entry name" value="Histidine kinase-like ATPase, C-terminal domain"/>
    <property type="match status" value="1"/>
</dbReference>
<dbReference type="Pfam" id="PF02518">
    <property type="entry name" value="HATPase_c"/>
    <property type="match status" value="1"/>
</dbReference>
<dbReference type="OrthoDB" id="110779at2157"/>
<evidence type="ECO:0000259" key="4">
    <source>
        <dbReference type="PROSITE" id="PS50113"/>
    </source>
</evidence>
<reference evidence="5 6" key="1">
    <citation type="submission" date="2018-05" db="EMBL/GenBank/DDBJ databases">
        <title>Draft genome of Methanospirillum lacunae Ki8-1.</title>
        <authorList>
            <person name="Dueholm M.S."/>
            <person name="Nielsen P.H."/>
            <person name="Bakmann L.F."/>
            <person name="Otzen D.E."/>
        </authorList>
    </citation>
    <scope>NUCLEOTIDE SEQUENCE [LARGE SCALE GENOMIC DNA]</scope>
    <source>
        <strain evidence="5 6">Ki8-1</strain>
    </source>
</reference>
<dbReference type="SUPFAM" id="SSF55785">
    <property type="entry name" value="PYP-like sensor domain (PAS domain)"/>
    <property type="match status" value="1"/>
</dbReference>
<keyword evidence="1" id="KW-0732">Signal</keyword>
<dbReference type="InterPro" id="IPR036890">
    <property type="entry name" value="HATPase_C_sf"/>
</dbReference>